<comment type="caution">
    <text evidence="25">The sequence shown here is derived from an EMBL/GenBank/DDBJ whole genome shotgun (WGS) entry which is preliminary data.</text>
</comment>
<evidence type="ECO:0000256" key="21">
    <source>
        <dbReference type="ARBA" id="ARBA00032396"/>
    </source>
</evidence>
<keyword evidence="16" id="KW-0594">Phospholipid biosynthesis</keyword>
<dbReference type="Proteomes" id="UP000590740">
    <property type="component" value="Unassembled WGS sequence"/>
</dbReference>
<feature type="transmembrane region" description="Helical" evidence="24">
    <location>
        <begin position="44"/>
        <end position="62"/>
    </location>
</feature>
<evidence type="ECO:0000256" key="13">
    <source>
        <dbReference type="ARBA" id="ARBA00022989"/>
    </source>
</evidence>
<comment type="pathway">
    <text evidence="4">Lipid metabolism.</text>
</comment>
<comment type="similarity">
    <text evidence="5">Belongs to the CDS family.</text>
</comment>
<evidence type="ECO:0000256" key="23">
    <source>
        <dbReference type="ARBA" id="ARBA00033406"/>
    </source>
</evidence>
<evidence type="ECO:0000256" key="16">
    <source>
        <dbReference type="ARBA" id="ARBA00023209"/>
    </source>
</evidence>
<proteinExistence type="inferred from homology"/>
<evidence type="ECO:0000256" key="6">
    <source>
        <dbReference type="ARBA" id="ARBA00012487"/>
    </source>
</evidence>
<dbReference type="GO" id="GO:0016024">
    <property type="term" value="P:CDP-diacylglycerol biosynthetic process"/>
    <property type="evidence" value="ECO:0007669"/>
    <property type="project" value="TreeGrafter"/>
</dbReference>
<feature type="transmembrane region" description="Helical" evidence="24">
    <location>
        <begin position="19"/>
        <end position="38"/>
    </location>
</feature>
<evidence type="ECO:0000256" key="5">
    <source>
        <dbReference type="ARBA" id="ARBA00010185"/>
    </source>
</evidence>
<dbReference type="GO" id="GO:0005886">
    <property type="term" value="C:plasma membrane"/>
    <property type="evidence" value="ECO:0007669"/>
    <property type="project" value="UniProtKB-SubCell"/>
</dbReference>
<evidence type="ECO:0000256" key="22">
    <source>
        <dbReference type="ARBA" id="ARBA00032743"/>
    </source>
</evidence>
<feature type="transmembrane region" description="Helical" evidence="24">
    <location>
        <begin position="208"/>
        <end position="227"/>
    </location>
</feature>
<organism evidence="25 26">
    <name type="scientific">Prosthecobacter vanneervenii</name>
    <dbReference type="NCBI Taxonomy" id="48466"/>
    <lineage>
        <taxon>Bacteria</taxon>
        <taxon>Pseudomonadati</taxon>
        <taxon>Verrucomicrobiota</taxon>
        <taxon>Verrucomicrobiia</taxon>
        <taxon>Verrucomicrobiales</taxon>
        <taxon>Verrucomicrobiaceae</taxon>
        <taxon>Prosthecobacter</taxon>
    </lineage>
</organism>
<keyword evidence="12 25" id="KW-0548">Nucleotidyltransferase</keyword>
<evidence type="ECO:0000256" key="24">
    <source>
        <dbReference type="SAM" id="Phobius"/>
    </source>
</evidence>
<evidence type="ECO:0000256" key="8">
    <source>
        <dbReference type="ARBA" id="ARBA00022475"/>
    </source>
</evidence>
<evidence type="ECO:0000256" key="11">
    <source>
        <dbReference type="ARBA" id="ARBA00022692"/>
    </source>
</evidence>
<evidence type="ECO:0000256" key="20">
    <source>
        <dbReference type="ARBA" id="ARBA00032253"/>
    </source>
</evidence>
<evidence type="ECO:0000256" key="3">
    <source>
        <dbReference type="ARBA" id="ARBA00005119"/>
    </source>
</evidence>
<keyword evidence="8" id="KW-1003">Cell membrane</keyword>
<dbReference type="RefSeq" id="WP_184342026.1">
    <property type="nucleotide sequence ID" value="NZ_JACHIG010000009.1"/>
</dbReference>
<keyword evidence="15 24" id="KW-0472">Membrane</keyword>
<evidence type="ECO:0000256" key="18">
    <source>
        <dbReference type="ARBA" id="ARBA00029893"/>
    </source>
</evidence>
<dbReference type="EMBL" id="JACHIG010000009">
    <property type="protein sequence ID" value="MBB5034326.1"/>
    <property type="molecule type" value="Genomic_DNA"/>
</dbReference>
<evidence type="ECO:0000256" key="19">
    <source>
        <dbReference type="ARBA" id="ARBA00031825"/>
    </source>
</evidence>
<comment type="subcellular location">
    <subcellularLocation>
        <location evidence="2">Cell membrane</location>
        <topology evidence="2">Multi-pass membrane protein</topology>
    </subcellularLocation>
</comment>
<name>A0A7W8DLY1_9BACT</name>
<evidence type="ECO:0000256" key="7">
    <source>
        <dbReference type="ARBA" id="ARBA00019373"/>
    </source>
</evidence>
<keyword evidence="10 25" id="KW-0808">Transferase</keyword>
<dbReference type="AlphaFoldDB" id="A0A7W8DLY1"/>
<protein>
    <recommendedName>
        <fullName evidence="7">Phosphatidate cytidylyltransferase</fullName>
        <ecNumber evidence="6">2.7.7.41</ecNumber>
    </recommendedName>
    <alternativeName>
        <fullName evidence="20">CDP-DAG synthase</fullName>
    </alternativeName>
    <alternativeName>
        <fullName evidence="22">CDP-DG synthase</fullName>
    </alternativeName>
    <alternativeName>
        <fullName evidence="18">CDP-diacylglycerol synthase</fullName>
    </alternativeName>
    <alternativeName>
        <fullName evidence="21">CDP-diglyceride pyrophosphorylase</fullName>
    </alternativeName>
    <alternativeName>
        <fullName evidence="23">CDP-diglyceride synthase</fullName>
    </alternativeName>
    <alternativeName>
        <fullName evidence="19">CTP:phosphatidate cytidylyltransferase</fullName>
    </alternativeName>
</protein>
<evidence type="ECO:0000313" key="26">
    <source>
        <dbReference type="Proteomes" id="UP000590740"/>
    </source>
</evidence>
<evidence type="ECO:0000256" key="15">
    <source>
        <dbReference type="ARBA" id="ARBA00023136"/>
    </source>
</evidence>
<evidence type="ECO:0000256" key="1">
    <source>
        <dbReference type="ARBA" id="ARBA00001698"/>
    </source>
</evidence>
<evidence type="ECO:0000256" key="10">
    <source>
        <dbReference type="ARBA" id="ARBA00022679"/>
    </source>
</evidence>
<comment type="pathway">
    <text evidence="3">Phospholipid metabolism; CDP-diacylglycerol biosynthesis; CDP-diacylglycerol from sn-glycerol 3-phosphate: step 3/3.</text>
</comment>
<keyword evidence="9" id="KW-0444">Lipid biosynthesis</keyword>
<keyword evidence="14" id="KW-0443">Lipid metabolism</keyword>
<reference evidence="25 26" key="1">
    <citation type="submission" date="2020-08" db="EMBL/GenBank/DDBJ databases">
        <title>Genomic Encyclopedia of Type Strains, Phase IV (KMG-IV): sequencing the most valuable type-strain genomes for metagenomic binning, comparative biology and taxonomic classification.</title>
        <authorList>
            <person name="Goeker M."/>
        </authorList>
    </citation>
    <scope>NUCLEOTIDE SEQUENCE [LARGE SCALE GENOMIC DNA]</scope>
    <source>
        <strain evidence="25 26">DSM 12252</strain>
    </source>
</reference>
<evidence type="ECO:0000313" key="25">
    <source>
        <dbReference type="EMBL" id="MBB5034326.1"/>
    </source>
</evidence>
<gene>
    <name evidence="25" type="ORF">HNQ65_003920</name>
</gene>
<dbReference type="PANTHER" id="PTHR46382">
    <property type="entry name" value="PHOSPHATIDATE CYTIDYLYLTRANSFERASE"/>
    <property type="match status" value="1"/>
</dbReference>
<keyword evidence="13 24" id="KW-1133">Transmembrane helix</keyword>
<evidence type="ECO:0000256" key="17">
    <source>
        <dbReference type="ARBA" id="ARBA00023264"/>
    </source>
</evidence>
<evidence type="ECO:0000256" key="12">
    <source>
        <dbReference type="ARBA" id="ARBA00022695"/>
    </source>
</evidence>
<accession>A0A7W8DLY1</accession>
<dbReference type="Pfam" id="PF01148">
    <property type="entry name" value="CTP_transf_1"/>
    <property type="match status" value="1"/>
</dbReference>
<feature type="transmembrane region" description="Helical" evidence="24">
    <location>
        <begin position="233"/>
        <end position="252"/>
    </location>
</feature>
<evidence type="ECO:0000256" key="14">
    <source>
        <dbReference type="ARBA" id="ARBA00023098"/>
    </source>
</evidence>
<dbReference type="PANTHER" id="PTHR46382:SF1">
    <property type="entry name" value="PHOSPHATIDATE CYTIDYLYLTRANSFERASE"/>
    <property type="match status" value="1"/>
</dbReference>
<sequence>MSETAAAPPSTAPSKRRVFASRLFSTLSLWTLLTVAFLQWQNTWLIIAITGFFGVAGAVEYFRLLRNDPHARSFNALGFVICIVYWGVVLWYTTSKHKAPPMEFDLAALTASVHGSFILCYRHQLEGTLTLQRIFNTVFGTVYTVIFFGFMVRLMYFHADGKGITDIFLVLFLIMVTKFSDMGAYVVGVLFGKHKMIPHISPAKSWEGFVGAFIGSFTAAAILLATMPEKLAPITWMHGMLLAPVLCATAVTGDLAESVLKRCVAIKDSGHTLPGIGGILDLTDSLLFTAPVFYFYLSAIAR</sequence>
<evidence type="ECO:0000256" key="9">
    <source>
        <dbReference type="ARBA" id="ARBA00022516"/>
    </source>
</evidence>
<feature type="transmembrane region" description="Helical" evidence="24">
    <location>
        <begin position="167"/>
        <end position="187"/>
    </location>
</feature>
<feature type="transmembrane region" description="Helical" evidence="24">
    <location>
        <begin position="74"/>
        <end position="92"/>
    </location>
</feature>
<keyword evidence="11 24" id="KW-0812">Transmembrane</keyword>
<keyword evidence="17" id="KW-1208">Phospholipid metabolism</keyword>
<evidence type="ECO:0000256" key="2">
    <source>
        <dbReference type="ARBA" id="ARBA00004651"/>
    </source>
</evidence>
<feature type="transmembrane region" description="Helical" evidence="24">
    <location>
        <begin position="134"/>
        <end position="155"/>
    </location>
</feature>
<evidence type="ECO:0000256" key="4">
    <source>
        <dbReference type="ARBA" id="ARBA00005189"/>
    </source>
</evidence>
<comment type="catalytic activity">
    <reaction evidence="1">
        <text>a 1,2-diacyl-sn-glycero-3-phosphate + CTP + H(+) = a CDP-1,2-diacyl-sn-glycerol + diphosphate</text>
        <dbReference type="Rhea" id="RHEA:16229"/>
        <dbReference type="ChEBI" id="CHEBI:15378"/>
        <dbReference type="ChEBI" id="CHEBI:33019"/>
        <dbReference type="ChEBI" id="CHEBI:37563"/>
        <dbReference type="ChEBI" id="CHEBI:58332"/>
        <dbReference type="ChEBI" id="CHEBI:58608"/>
        <dbReference type="EC" id="2.7.7.41"/>
    </reaction>
</comment>
<dbReference type="EC" id="2.7.7.41" evidence="6"/>
<dbReference type="GO" id="GO:0004605">
    <property type="term" value="F:phosphatidate cytidylyltransferase activity"/>
    <property type="evidence" value="ECO:0007669"/>
    <property type="project" value="UniProtKB-EC"/>
</dbReference>
<keyword evidence="26" id="KW-1185">Reference proteome</keyword>